<organism evidence="1 2">
    <name type="scientific">Halochromatium salexigens</name>
    <name type="common">Chromatium salexigens</name>
    <dbReference type="NCBI Taxonomy" id="49447"/>
    <lineage>
        <taxon>Bacteria</taxon>
        <taxon>Pseudomonadati</taxon>
        <taxon>Pseudomonadota</taxon>
        <taxon>Gammaproteobacteria</taxon>
        <taxon>Chromatiales</taxon>
        <taxon>Chromatiaceae</taxon>
        <taxon>Halochromatium</taxon>
    </lineage>
</organism>
<accession>A0AAJ0UDF6</accession>
<keyword evidence="2" id="KW-1185">Reference proteome</keyword>
<evidence type="ECO:0008006" key="3">
    <source>
        <dbReference type="Google" id="ProtNLM"/>
    </source>
</evidence>
<reference evidence="1" key="2">
    <citation type="journal article" date="2020" name="Microorganisms">
        <title>Osmotic Adaptation and Compatible Solute Biosynthesis of Phototrophic Bacteria as Revealed from Genome Analyses.</title>
        <authorList>
            <person name="Imhoff J.F."/>
            <person name="Rahn T."/>
            <person name="Kunzel S."/>
            <person name="Keller A."/>
            <person name="Neulinger S.C."/>
        </authorList>
    </citation>
    <scope>NUCLEOTIDE SEQUENCE</scope>
    <source>
        <strain evidence="1">DSM 4395</strain>
    </source>
</reference>
<protein>
    <recommendedName>
        <fullName evidence="3">DUF29 domain-containing protein</fullName>
    </recommendedName>
</protein>
<proteinExistence type="predicted"/>
<name>A0AAJ0UDF6_HALSE</name>
<evidence type="ECO:0000313" key="1">
    <source>
        <dbReference type="EMBL" id="MBK5929449.1"/>
    </source>
</evidence>
<dbReference type="RefSeq" id="WP_201243802.1">
    <property type="nucleotide sequence ID" value="NZ_NHSF01000015.1"/>
</dbReference>
<dbReference type="Gene3D" id="1.20.1220.20">
    <property type="entry name" value="Uncharcterised protein PF01724"/>
    <property type="match status" value="1"/>
</dbReference>
<dbReference type="EMBL" id="NHSF01000015">
    <property type="protein sequence ID" value="MBK5929449.1"/>
    <property type="molecule type" value="Genomic_DNA"/>
</dbReference>
<dbReference type="Pfam" id="PF01724">
    <property type="entry name" value="DUF29"/>
    <property type="match status" value="1"/>
</dbReference>
<dbReference type="InterPro" id="IPR002636">
    <property type="entry name" value="DUF29"/>
</dbReference>
<evidence type="ECO:0000313" key="2">
    <source>
        <dbReference type="Proteomes" id="UP001296967"/>
    </source>
</evidence>
<dbReference type="AlphaFoldDB" id="A0AAJ0UDF6"/>
<gene>
    <name evidence="1" type="ORF">CCR82_02585</name>
</gene>
<comment type="caution">
    <text evidence="1">The sequence shown here is derived from an EMBL/GenBank/DDBJ whole genome shotgun (WGS) entry which is preliminary data.</text>
</comment>
<dbReference type="Proteomes" id="UP001296967">
    <property type="component" value="Unassembled WGS sequence"/>
</dbReference>
<reference evidence="1" key="1">
    <citation type="submission" date="2017-05" db="EMBL/GenBank/DDBJ databases">
        <authorList>
            <person name="Imhoff J.F."/>
            <person name="Rahn T."/>
            <person name="Kuenzel S."/>
            <person name="Neulinger S.C."/>
        </authorList>
    </citation>
    <scope>NUCLEOTIDE SEQUENCE</scope>
    <source>
        <strain evidence="1">DSM 4395</strain>
    </source>
</reference>
<sequence>MNALSTLYDLDYPSWAAETAELLRQGRFSELDLDHLVEELDDMGKSQRHELVSRLRILLAHLLKWQFQYRQLSERWAEYEGKSWRNTLIEQRLALGYLLEESPGLKGKINEAVTKAYSQAVELAARESELPLKTFPASCPYTQAQILDPDFYPDVE</sequence>
<dbReference type="PANTHER" id="PTHR34235">
    <property type="entry name" value="SLR1203 PROTEIN-RELATED"/>
    <property type="match status" value="1"/>
</dbReference>